<dbReference type="Proteomes" id="UP000270094">
    <property type="component" value="Unassembled WGS sequence"/>
</dbReference>
<feature type="domain" description="ShKT" evidence="4">
    <location>
        <begin position="39"/>
        <end position="79"/>
    </location>
</feature>
<dbReference type="Gene3D" id="1.10.10.1940">
    <property type="match status" value="1"/>
</dbReference>
<feature type="domain" description="ShKT" evidence="4">
    <location>
        <begin position="1"/>
        <end position="26"/>
    </location>
</feature>
<dbReference type="FunFam" id="1.10.10.1940:FF:000002">
    <property type="entry name" value="PHAryngeal gland Toxin-related"/>
    <property type="match status" value="1"/>
</dbReference>
<gene>
    <name evidence="5" type="ORF">SVUK_LOCUS15369</name>
</gene>
<protein>
    <recommendedName>
        <fullName evidence="4">ShKT domain-containing protein</fullName>
    </recommendedName>
</protein>
<evidence type="ECO:0000256" key="1">
    <source>
        <dbReference type="ARBA" id="ARBA00022729"/>
    </source>
</evidence>
<reference evidence="5 6" key="1">
    <citation type="submission" date="2018-11" db="EMBL/GenBank/DDBJ databases">
        <authorList>
            <consortium name="Pathogen Informatics"/>
        </authorList>
    </citation>
    <scope>NUCLEOTIDE SEQUENCE [LARGE SCALE GENOMIC DNA]</scope>
</reference>
<evidence type="ECO:0000256" key="3">
    <source>
        <dbReference type="PROSITE-ProRule" id="PRU01005"/>
    </source>
</evidence>
<dbReference type="AlphaFoldDB" id="A0A3P7J558"/>
<sequence>MVKSLCNIAQYVSLMTEQCPKTCGKCPILFCNSAPITRCVDLLNPKTGKSDCPSRKELCGNSVYKEVMKEQCPVTCNLCTPSPTTARPATAAG</sequence>
<dbReference type="PROSITE" id="PS51670">
    <property type="entry name" value="SHKT"/>
    <property type="match status" value="2"/>
</dbReference>
<dbReference type="Pfam" id="PF01549">
    <property type="entry name" value="ShK"/>
    <property type="match status" value="2"/>
</dbReference>
<evidence type="ECO:0000259" key="4">
    <source>
        <dbReference type="PROSITE" id="PS51670"/>
    </source>
</evidence>
<evidence type="ECO:0000313" key="5">
    <source>
        <dbReference type="EMBL" id="VDM80371.1"/>
    </source>
</evidence>
<proteinExistence type="predicted"/>
<accession>A0A3P7J558</accession>
<keyword evidence="1" id="KW-0732">Signal</keyword>
<dbReference type="Gene3D" id="1.10.10.1870">
    <property type="entry name" value="ShTK domain-like"/>
    <property type="match status" value="1"/>
</dbReference>
<comment type="caution">
    <text evidence="3">Lacks conserved residue(s) required for the propagation of feature annotation.</text>
</comment>
<evidence type="ECO:0000313" key="6">
    <source>
        <dbReference type="Proteomes" id="UP000270094"/>
    </source>
</evidence>
<keyword evidence="6" id="KW-1185">Reference proteome</keyword>
<dbReference type="EMBL" id="UYYB01108387">
    <property type="protein sequence ID" value="VDM80371.1"/>
    <property type="molecule type" value="Genomic_DNA"/>
</dbReference>
<dbReference type="PANTHER" id="PTHR46219">
    <property type="entry name" value="PROTEIN CBG11138"/>
    <property type="match status" value="1"/>
</dbReference>
<dbReference type="SMART" id="SM00254">
    <property type="entry name" value="ShKT"/>
    <property type="match status" value="2"/>
</dbReference>
<organism evidence="5 6">
    <name type="scientific">Strongylus vulgaris</name>
    <name type="common">Blood worm</name>
    <dbReference type="NCBI Taxonomy" id="40348"/>
    <lineage>
        <taxon>Eukaryota</taxon>
        <taxon>Metazoa</taxon>
        <taxon>Ecdysozoa</taxon>
        <taxon>Nematoda</taxon>
        <taxon>Chromadorea</taxon>
        <taxon>Rhabditida</taxon>
        <taxon>Rhabditina</taxon>
        <taxon>Rhabditomorpha</taxon>
        <taxon>Strongyloidea</taxon>
        <taxon>Strongylidae</taxon>
        <taxon>Strongylus</taxon>
    </lineage>
</organism>
<dbReference type="OrthoDB" id="5855340at2759"/>
<keyword evidence="2" id="KW-1015">Disulfide bond</keyword>
<dbReference type="PANTHER" id="PTHR46219:SF5">
    <property type="entry name" value="SHKT DOMAIN-CONTAINING PROTEIN"/>
    <property type="match status" value="1"/>
</dbReference>
<dbReference type="InterPro" id="IPR003582">
    <property type="entry name" value="ShKT_dom"/>
</dbReference>
<name>A0A3P7J558_STRVU</name>
<evidence type="ECO:0000256" key="2">
    <source>
        <dbReference type="ARBA" id="ARBA00023157"/>
    </source>
</evidence>